<dbReference type="PANTHER" id="PTHR31490">
    <property type="entry name" value="GLYCOSYL HYDROLASE"/>
    <property type="match status" value="1"/>
</dbReference>
<evidence type="ECO:0000256" key="4">
    <source>
        <dbReference type="ARBA" id="ARBA00022729"/>
    </source>
</evidence>
<evidence type="ECO:0000256" key="6">
    <source>
        <dbReference type="ARBA" id="ARBA00023277"/>
    </source>
</evidence>
<keyword evidence="3" id="KW-0858">Xylan degradation</keyword>
<dbReference type="STRING" id="1447875.A0A2B7WCZ1"/>
<dbReference type="EC" id="3.2.1.8" evidence="10"/>
<keyword evidence="8 10" id="KW-0624">Polysaccharide degradation</keyword>
<dbReference type="Gene3D" id="3.20.20.80">
    <property type="entry name" value="Glycosidases"/>
    <property type="match status" value="1"/>
</dbReference>
<feature type="active site" description="Nucleophile" evidence="9">
    <location>
        <position position="275"/>
    </location>
</feature>
<feature type="chain" id="PRO_5012564007" description="Beta-xylanase" evidence="11">
    <location>
        <begin position="29"/>
        <end position="355"/>
    </location>
</feature>
<dbReference type="InterPro" id="IPR017853">
    <property type="entry name" value="GH"/>
</dbReference>
<evidence type="ECO:0000256" key="2">
    <source>
        <dbReference type="ARBA" id="ARBA00007495"/>
    </source>
</evidence>
<comment type="catalytic activity">
    <reaction evidence="1 10">
        <text>Endohydrolysis of (1-&gt;4)-beta-D-xylosidic linkages in xylans.</text>
        <dbReference type="EC" id="3.2.1.8"/>
    </reaction>
</comment>
<feature type="signal peptide" evidence="11">
    <location>
        <begin position="1"/>
        <end position="28"/>
    </location>
</feature>
<evidence type="ECO:0000256" key="8">
    <source>
        <dbReference type="ARBA" id="ARBA00023326"/>
    </source>
</evidence>
<dbReference type="Pfam" id="PF00331">
    <property type="entry name" value="Glyco_hydro_10"/>
    <property type="match status" value="1"/>
</dbReference>
<dbReference type="GO" id="GO:0045493">
    <property type="term" value="P:xylan catabolic process"/>
    <property type="evidence" value="ECO:0007669"/>
    <property type="project" value="UniProtKB-KW"/>
</dbReference>
<comment type="similarity">
    <text evidence="2 10">Belongs to the glycosyl hydrolase 10 (cellulase F) family.</text>
</comment>
<keyword evidence="6 10" id="KW-0119">Carbohydrate metabolism</keyword>
<organism evidence="13 14">
    <name type="scientific">Helicocarpus griseus UAMH5409</name>
    <dbReference type="NCBI Taxonomy" id="1447875"/>
    <lineage>
        <taxon>Eukaryota</taxon>
        <taxon>Fungi</taxon>
        <taxon>Dikarya</taxon>
        <taxon>Ascomycota</taxon>
        <taxon>Pezizomycotina</taxon>
        <taxon>Eurotiomycetes</taxon>
        <taxon>Eurotiomycetidae</taxon>
        <taxon>Onygenales</taxon>
        <taxon>Ajellomycetaceae</taxon>
        <taxon>Helicocarpus</taxon>
    </lineage>
</organism>
<dbReference type="InterPro" id="IPR001000">
    <property type="entry name" value="GH10_dom"/>
</dbReference>
<evidence type="ECO:0000256" key="7">
    <source>
        <dbReference type="ARBA" id="ARBA00023295"/>
    </source>
</evidence>
<evidence type="ECO:0000256" key="3">
    <source>
        <dbReference type="ARBA" id="ARBA00022651"/>
    </source>
</evidence>
<protein>
    <recommendedName>
        <fullName evidence="10">Beta-xylanase</fullName>
        <ecNumber evidence="10">3.2.1.8</ecNumber>
    </recommendedName>
</protein>
<keyword evidence="5 10" id="KW-0378">Hydrolase</keyword>
<gene>
    <name evidence="13" type="ORF">AJ79_09255</name>
</gene>
<proteinExistence type="inferred from homology"/>
<evidence type="ECO:0000313" key="13">
    <source>
        <dbReference type="EMBL" id="PGG97323.1"/>
    </source>
</evidence>
<keyword evidence="4 11" id="KW-0732">Signal</keyword>
<dbReference type="AlphaFoldDB" id="A0A2B7WCZ1"/>
<dbReference type="PRINTS" id="PR00134">
    <property type="entry name" value="GLHYDRLASE10"/>
</dbReference>
<evidence type="ECO:0000256" key="5">
    <source>
        <dbReference type="ARBA" id="ARBA00022801"/>
    </source>
</evidence>
<name>A0A2B7WCZ1_9EURO</name>
<dbReference type="SUPFAM" id="SSF51445">
    <property type="entry name" value="(Trans)glycosidases"/>
    <property type="match status" value="1"/>
</dbReference>
<dbReference type="InterPro" id="IPR044846">
    <property type="entry name" value="GH10"/>
</dbReference>
<evidence type="ECO:0000313" key="14">
    <source>
        <dbReference type="Proteomes" id="UP000223968"/>
    </source>
</evidence>
<sequence>MSTMSTMSTVKIPLLLFPLLSGVLTAFASPTPNNVLLARQEPGLHAKMQAKGKYFGTFSDTKYLTDTAYTDVAGDANEFGAVTPGNSMKWDSTEPSKGDFSFTTPDGIVEFAAEHGQFVRGHTLVWHSQLPQWVKDIDSEDEIREVMNNHITTVMAHYEGKNVEHWDVVNEPFDDSGEYRDSVFYNLLGKDFIATAFRTAREASADAKLYLNEYNNDFAGKGDSFYTLAQELKAADVPIDGVGIQGHYIVGGVPSGLQNRMQGLADLGLDVAITELDIRIESPTDDAKLEQQAKDFEFVTNACLAVERCVGITVSAMTDKYSWVPDTFPGYDDANLFDKNLEKKPAYERVSEALN</sequence>
<reference evidence="13 14" key="1">
    <citation type="submission" date="2017-10" db="EMBL/GenBank/DDBJ databases">
        <title>Comparative genomics in systemic dimorphic fungi from Ajellomycetaceae.</title>
        <authorList>
            <person name="Munoz J.F."/>
            <person name="Mcewen J.G."/>
            <person name="Clay O.K."/>
            <person name="Cuomo C.A."/>
        </authorList>
    </citation>
    <scope>NUCLEOTIDE SEQUENCE [LARGE SCALE GENOMIC DNA]</scope>
    <source>
        <strain evidence="13 14">UAMH5409</strain>
    </source>
</reference>
<evidence type="ECO:0000256" key="1">
    <source>
        <dbReference type="ARBA" id="ARBA00000681"/>
    </source>
</evidence>
<evidence type="ECO:0000256" key="11">
    <source>
        <dbReference type="SAM" id="SignalP"/>
    </source>
</evidence>
<feature type="domain" description="GH10" evidence="12">
    <location>
        <begin position="38"/>
        <end position="353"/>
    </location>
</feature>
<dbReference type="EMBL" id="PDNB01000251">
    <property type="protein sequence ID" value="PGG97323.1"/>
    <property type="molecule type" value="Genomic_DNA"/>
</dbReference>
<accession>A0A2B7WCZ1</accession>
<dbReference type="PROSITE" id="PS00591">
    <property type="entry name" value="GH10_1"/>
    <property type="match status" value="1"/>
</dbReference>
<dbReference type="PANTHER" id="PTHR31490:SF88">
    <property type="entry name" value="BETA-XYLANASE"/>
    <property type="match status" value="1"/>
</dbReference>
<comment type="caution">
    <text evidence="13">The sequence shown here is derived from an EMBL/GenBank/DDBJ whole genome shotgun (WGS) entry which is preliminary data.</text>
</comment>
<dbReference type="InterPro" id="IPR031158">
    <property type="entry name" value="GH10_AS"/>
</dbReference>
<evidence type="ECO:0000256" key="9">
    <source>
        <dbReference type="PROSITE-ProRule" id="PRU10061"/>
    </source>
</evidence>
<dbReference type="GO" id="GO:0031176">
    <property type="term" value="F:endo-1,4-beta-xylanase activity"/>
    <property type="evidence" value="ECO:0007669"/>
    <property type="project" value="UniProtKB-EC"/>
</dbReference>
<dbReference type="OrthoDB" id="3055998at2759"/>
<evidence type="ECO:0000259" key="12">
    <source>
        <dbReference type="PROSITE" id="PS51760"/>
    </source>
</evidence>
<dbReference type="Proteomes" id="UP000223968">
    <property type="component" value="Unassembled WGS sequence"/>
</dbReference>
<keyword evidence="7 10" id="KW-0326">Glycosidase</keyword>
<keyword evidence="14" id="KW-1185">Reference proteome</keyword>
<evidence type="ECO:0000256" key="10">
    <source>
        <dbReference type="RuleBase" id="RU361174"/>
    </source>
</evidence>
<dbReference type="PROSITE" id="PS51760">
    <property type="entry name" value="GH10_2"/>
    <property type="match status" value="1"/>
</dbReference>
<dbReference type="SMART" id="SM00633">
    <property type="entry name" value="Glyco_10"/>
    <property type="match status" value="1"/>
</dbReference>